<feature type="domain" description="Putative oxidoreductase/dehydrogenase Rossmann-like" evidence="2">
    <location>
        <begin position="12"/>
        <end position="134"/>
    </location>
</feature>
<dbReference type="SUPFAM" id="SSF48179">
    <property type="entry name" value="6-phosphogluconate dehydrogenase C-terminal domain-like"/>
    <property type="match status" value="1"/>
</dbReference>
<comment type="caution">
    <text evidence="4">The sequence shown here is derived from an EMBL/GenBank/DDBJ whole genome shotgun (WGS) entry which is preliminary data.</text>
</comment>
<name>A0ABN3BVJ8_9MICC</name>
<dbReference type="SUPFAM" id="SSF51735">
    <property type="entry name" value="NAD(P)-binding Rossmann-fold domains"/>
    <property type="match status" value="1"/>
</dbReference>
<dbReference type="RefSeq" id="WP_344299870.1">
    <property type="nucleotide sequence ID" value="NZ_BAAAQW010000006.1"/>
</dbReference>
<gene>
    <name evidence="4" type="ORF">GCM10009849_23020</name>
</gene>
<proteinExistence type="predicted"/>
<evidence type="ECO:0000313" key="4">
    <source>
        <dbReference type="EMBL" id="GAA2200859.1"/>
    </source>
</evidence>
<evidence type="ECO:0000259" key="3">
    <source>
        <dbReference type="Pfam" id="PF10728"/>
    </source>
</evidence>
<sequence>MSTPSDLPGARSRRPGRLGIGVIGAGRVGAVLGAALRAAEHAVVGVSAVSEASRERAELLLPGVPVLEIPQILERSELVLLAVPDDALGPLVEGLAKLGAWQPGQLVAHTSGRHGVGILAPVRAAGAIPLAIHPAMTFTGMSLDLGRLADCCFGVTADPAMLPVAQALVVEMGGEPVVVAEGDRVAYHAALAHGSNHLVTIASQAAEILSRIGIENPSAVLGPLLRASLDNALSVGETALTGPVARGDVGTVAAHVEALAELGADPGGAGSADILDAYRAMARATAVRADRRGMLPAGRRAELERALGGSPTGSDADPDAAPGEDR</sequence>
<dbReference type="EMBL" id="BAAAQW010000006">
    <property type="protein sequence ID" value="GAA2200859.1"/>
    <property type="molecule type" value="Genomic_DNA"/>
</dbReference>
<feature type="domain" description="DUF2520" evidence="3">
    <location>
        <begin position="151"/>
        <end position="285"/>
    </location>
</feature>
<dbReference type="PANTHER" id="PTHR40459:SF1">
    <property type="entry name" value="CONSERVED HYPOTHETICAL ALANINE AND LEUCINE RICH PROTEIN"/>
    <property type="match status" value="1"/>
</dbReference>
<dbReference type="Proteomes" id="UP001500432">
    <property type="component" value="Unassembled WGS sequence"/>
</dbReference>
<dbReference type="InterPro" id="IPR018931">
    <property type="entry name" value="DUF2520"/>
</dbReference>
<feature type="region of interest" description="Disordered" evidence="1">
    <location>
        <begin position="304"/>
        <end position="326"/>
    </location>
</feature>
<protein>
    <submittedName>
        <fullName evidence="4">DUF2520 domain-containing protein</fullName>
    </submittedName>
</protein>
<organism evidence="4 5">
    <name type="scientific">Sinomonas flava</name>
    <dbReference type="NCBI Taxonomy" id="496857"/>
    <lineage>
        <taxon>Bacteria</taxon>
        <taxon>Bacillati</taxon>
        <taxon>Actinomycetota</taxon>
        <taxon>Actinomycetes</taxon>
        <taxon>Micrococcales</taxon>
        <taxon>Micrococcaceae</taxon>
        <taxon>Sinomonas</taxon>
    </lineage>
</organism>
<dbReference type="Pfam" id="PF10727">
    <property type="entry name" value="Rossmann-like"/>
    <property type="match status" value="1"/>
</dbReference>
<evidence type="ECO:0000313" key="5">
    <source>
        <dbReference type="Proteomes" id="UP001500432"/>
    </source>
</evidence>
<dbReference type="Gene3D" id="1.10.1040.20">
    <property type="entry name" value="ProC-like, C-terminal domain"/>
    <property type="match status" value="1"/>
</dbReference>
<keyword evidence="5" id="KW-1185">Reference proteome</keyword>
<dbReference type="InterPro" id="IPR036291">
    <property type="entry name" value="NAD(P)-bd_dom_sf"/>
</dbReference>
<accession>A0ABN3BVJ8</accession>
<dbReference type="Gene3D" id="3.40.50.720">
    <property type="entry name" value="NAD(P)-binding Rossmann-like Domain"/>
    <property type="match status" value="1"/>
</dbReference>
<dbReference type="PANTHER" id="PTHR40459">
    <property type="entry name" value="CONSERVED HYPOTHETICAL ALANINE AND LEUCINE RICH PROTEIN"/>
    <property type="match status" value="1"/>
</dbReference>
<dbReference type="InterPro" id="IPR037108">
    <property type="entry name" value="TM1727-like_C_sf"/>
</dbReference>
<dbReference type="InterPro" id="IPR008927">
    <property type="entry name" value="6-PGluconate_DH-like_C_sf"/>
</dbReference>
<dbReference type="InterPro" id="IPR019665">
    <property type="entry name" value="OxRdtase/DH_put_Rossmann_dom"/>
</dbReference>
<evidence type="ECO:0000259" key="2">
    <source>
        <dbReference type="Pfam" id="PF10727"/>
    </source>
</evidence>
<reference evidence="4 5" key="1">
    <citation type="journal article" date="2019" name="Int. J. Syst. Evol. Microbiol.">
        <title>The Global Catalogue of Microorganisms (GCM) 10K type strain sequencing project: providing services to taxonomists for standard genome sequencing and annotation.</title>
        <authorList>
            <consortium name="The Broad Institute Genomics Platform"/>
            <consortium name="The Broad Institute Genome Sequencing Center for Infectious Disease"/>
            <person name="Wu L."/>
            <person name="Ma J."/>
        </authorList>
    </citation>
    <scope>NUCLEOTIDE SEQUENCE [LARGE SCALE GENOMIC DNA]</scope>
    <source>
        <strain evidence="4 5">JCM 16034</strain>
    </source>
</reference>
<dbReference type="Pfam" id="PF10728">
    <property type="entry name" value="DUF2520"/>
    <property type="match status" value="1"/>
</dbReference>
<evidence type="ECO:0000256" key="1">
    <source>
        <dbReference type="SAM" id="MobiDB-lite"/>
    </source>
</evidence>